<dbReference type="InterPro" id="IPR015927">
    <property type="entry name" value="Peptidase_S24_S26A/B/C"/>
</dbReference>
<dbReference type="Pfam" id="PF00717">
    <property type="entry name" value="Peptidase_S24"/>
    <property type="match status" value="1"/>
</dbReference>
<evidence type="ECO:0000256" key="1">
    <source>
        <dbReference type="ARBA" id="ARBA00023015"/>
    </source>
</evidence>
<proteinExistence type="predicted"/>
<sequence length="271" mass="30690">MRPRLSFKFISLARISLLIRCKLTRDFSTMQENIQEKSRIKRNISLFLREMGVSEYRFYRETGIARGILSQNNGISEDNLMRFLAAYPQVSASWLLTGEGNMLKGDAAKVADSAAKYGVSVIHTPKYTEAIRDQQVVYLYDIEATAGLRAIMDNKSQNIIDTIRIPNLPKCDGAIHVVGDSMYPILKSGDIVLYKEVTNMADIFWGEMYLLSIAVDDEEYITVKYLQRSDEGKDYVRLVSHNQHHSPKDIPTSSITALAIVKASVRLNTIR</sequence>
<dbReference type="InterPro" id="IPR039418">
    <property type="entry name" value="LexA-like"/>
</dbReference>
<dbReference type="SUPFAM" id="SSF51306">
    <property type="entry name" value="LexA/Signal peptidase"/>
    <property type="match status" value="1"/>
</dbReference>
<protein>
    <submittedName>
        <fullName evidence="5">Repressor</fullName>
    </submittedName>
</protein>
<evidence type="ECO:0000313" key="5">
    <source>
        <dbReference type="EMBL" id="DBA54913.1"/>
    </source>
</evidence>
<reference evidence="5" key="1">
    <citation type="journal article" date="2023" name="Microbiome">
        <title>Phages are unrecognized players in the ecology of the oral pathogen Porphyromonas gingivalis.</title>
        <authorList>
            <person name="Matrishin C.B."/>
            <person name="Haase E.M."/>
            <person name="Dewhirst F.E."/>
            <person name="Mark Welch J.L."/>
            <person name="Miranda-Sanchez F."/>
            <person name="Chen T."/>
            <person name="MacFarland D.C."/>
            <person name="Kauffman K.M."/>
        </authorList>
    </citation>
    <scope>NUCLEOTIDE SEQUENCE</scope>
</reference>
<reference evidence="5" key="2">
    <citation type="submission" date="2024-05" db="EMBL/GenBank/DDBJ databases">
        <authorList>
            <person name="Matrishin C.B."/>
            <person name="Kauffman K.M."/>
        </authorList>
    </citation>
    <scope>NUCLEOTIDE SEQUENCE</scope>
</reference>
<feature type="domain" description="Peptidase S24/S26A/S26B/S26C" evidence="4">
    <location>
        <begin position="165"/>
        <end position="259"/>
    </location>
</feature>
<evidence type="ECO:0000259" key="4">
    <source>
        <dbReference type="Pfam" id="PF00717"/>
    </source>
</evidence>
<keyword evidence="1" id="KW-0805">Transcription regulation</keyword>
<organism evidence="5">
    <name type="scientific">Porphyromonas phage phage006a_EM3</name>
    <dbReference type="NCBI Taxonomy" id="3154098"/>
    <lineage>
        <taxon>Viruses</taxon>
        <taxon>Duplodnaviria</taxon>
        <taxon>Heunggongvirae</taxon>
        <taxon>Uroviricota</taxon>
        <taxon>Caudoviricetes</taxon>
        <taxon>Alisviridae</taxon>
        <taxon>Honmavirus</taxon>
        <taxon>Honmavirus pging00B</taxon>
    </lineage>
</organism>
<accession>A0AAT9JB87</accession>
<dbReference type="InterPro" id="IPR036286">
    <property type="entry name" value="LexA/Signal_pep-like_sf"/>
</dbReference>
<keyword evidence="2" id="KW-0238">DNA-binding</keyword>
<dbReference type="GO" id="GO:0003677">
    <property type="term" value="F:DNA binding"/>
    <property type="evidence" value="ECO:0007669"/>
    <property type="project" value="UniProtKB-KW"/>
</dbReference>
<keyword evidence="3" id="KW-0804">Transcription</keyword>
<dbReference type="PANTHER" id="PTHR40661">
    <property type="match status" value="1"/>
</dbReference>
<dbReference type="EMBL" id="BK068089">
    <property type="protein sequence ID" value="DBA54913.1"/>
    <property type="molecule type" value="Genomic_DNA"/>
</dbReference>
<name>A0AAT9JB87_9CAUD</name>
<dbReference type="CDD" id="cd06529">
    <property type="entry name" value="S24_LexA-like"/>
    <property type="match status" value="1"/>
</dbReference>
<evidence type="ECO:0000256" key="2">
    <source>
        <dbReference type="ARBA" id="ARBA00023125"/>
    </source>
</evidence>
<dbReference type="Gene3D" id="2.10.109.10">
    <property type="entry name" value="Umud Fragment, subunit A"/>
    <property type="match status" value="1"/>
</dbReference>
<evidence type="ECO:0000256" key="3">
    <source>
        <dbReference type="ARBA" id="ARBA00023163"/>
    </source>
</evidence>
<dbReference type="PANTHER" id="PTHR40661:SF1">
    <property type="entry name" value="HTH CRO_C1-TYPE DOMAIN-CONTAINING PROTEIN"/>
    <property type="match status" value="1"/>
</dbReference>